<feature type="region of interest" description="Disordered" evidence="6">
    <location>
        <begin position="1"/>
        <end position="164"/>
    </location>
</feature>
<dbReference type="Proteomes" id="UP000245942">
    <property type="component" value="Unassembled WGS sequence"/>
</dbReference>
<dbReference type="OrthoDB" id="28335at2759"/>
<feature type="compositionally biased region" description="Basic residues" evidence="6">
    <location>
        <begin position="60"/>
        <end position="78"/>
    </location>
</feature>
<feature type="compositionally biased region" description="Low complexity" evidence="6">
    <location>
        <begin position="14"/>
        <end position="23"/>
    </location>
</feature>
<accession>A0A316U7G6</accession>
<dbReference type="PANTHER" id="PTHR13218:SF8">
    <property type="entry name" value="TRANSCRIPTION INITIATION FACTOR TFIID SUBUNIT 11"/>
    <property type="match status" value="1"/>
</dbReference>
<feature type="compositionally biased region" description="Acidic residues" evidence="6">
    <location>
        <begin position="137"/>
        <end position="161"/>
    </location>
</feature>
<evidence type="ECO:0000313" key="8">
    <source>
        <dbReference type="EMBL" id="PWN21180.1"/>
    </source>
</evidence>
<dbReference type="GO" id="GO:0046982">
    <property type="term" value="F:protein heterodimerization activity"/>
    <property type="evidence" value="ECO:0007669"/>
    <property type="project" value="InterPro"/>
</dbReference>
<evidence type="ECO:0000256" key="6">
    <source>
        <dbReference type="SAM" id="MobiDB-lite"/>
    </source>
</evidence>
<organism evidence="8 9">
    <name type="scientific">Pseudomicrostroma glucosiphilum</name>
    <dbReference type="NCBI Taxonomy" id="1684307"/>
    <lineage>
        <taxon>Eukaryota</taxon>
        <taxon>Fungi</taxon>
        <taxon>Dikarya</taxon>
        <taxon>Basidiomycota</taxon>
        <taxon>Ustilaginomycotina</taxon>
        <taxon>Exobasidiomycetes</taxon>
        <taxon>Microstromatales</taxon>
        <taxon>Microstromatales incertae sedis</taxon>
        <taxon>Pseudomicrostroma</taxon>
    </lineage>
</organism>
<proteinExistence type="inferred from homology"/>
<dbReference type="InterPro" id="IPR009072">
    <property type="entry name" value="Histone-fold"/>
</dbReference>
<evidence type="ECO:0000256" key="3">
    <source>
        <dbReference type="ARBA" id="ARBA00023015"/>
    </source>
</evidence>
<dbReference type="STRING" id="1684307.A0A316U7G6"/>
<name>A0A316U7G6_9BASI</name>
<protein>
    <submittedName>
        <fullName evidence="8">TAFII28-domain-containing protein</fullName>
    </submittedName>
</protein>
<keyword evidence="9" id="KW-1185">Reference proteome</keyword>
<dbReference type="GeneID" id="37016664"/>
<reference evidence="8 9" key="1">
    <citation type="journal article" date="2018" name="Mol. Biol. Evol.">
        <title>Broad Genomic Sampling Reveals a Smut Pathogenic Ancestry of the Fungal Clade Ustilaginomycotina.</title>
        <authorList>
            <person name="Kijpornyongpan T."/>
            <person name="Mondo S.J."/>
            <person name="Barry K."/>
            <person name="Sandor L."/>
            <person name="Lee J."/>
            <person name="Lipzen A."/>
            <person name="Pangilinan J."/>
            <person name="LaButti K."/>
            <person name="Hainaut M."/>
            <person name="Henrissat B."/>
            <person name="Grigoriev I.V."/>
            <person name="Spatafora J.W."/>
            <person name="Aime M.C."/>
        </authorList>
    </citation>
    <scope>NUCLEOTIDE SEQUENCE [LARGE SCALE GENOMIC DNA]</scope>
    <source>
        <strain evidence="8 9">MCA 4718</strain>
    </source>
</reference>
<sequence length="314" mass="32651">MDPFAGPSTSTPQRGSSSGASRGSRGGGNRGKDGSSSGRGGGSKKTSSSTAQSGGDNAGRGKRGPGRPRGRGRGRGRGRIASSSLGRESLTSRRSESTTRGGTVDPRGSAARGTAAPGSPGAEEDGAGTVRVREGREDEEDEDEDPADEDEDEGLLENLGEEEMKWREEMERIRGQAMGPLIAAMSEDQYDRHECYRRAGFNRANLRRLVNTHLGGGGTGASVNPTMTMAFGGVAKVFVGEIIEGARRIQSLNPELPEGSPLSPASILESYRLYSQSHAESASSNGLARGRANAEVVNAGAALGGGMGGRRRLF</sequence>
<comment type="subcellular location">
    <subcellularLocation>
        <location evidence="1">Nucleus</location>
    </subcellularLocation>
</comment>
<evidence type="ECO:0000256" key="1">
    <source>
        <dbReference type="ARBA" id="ARBA00004123"/>
    </source>
</evidence>
<dbReference type="GO" id="GO:0051123">
    <property type="term" value="P:RNA polymerase II preinitiation complex assembly"/>
    <property type="evidence" value="ECO:0007669"/>
    <property type="project" value="InterPro"/>
</dbReference>
<feature type="domain" description="TAFII28-like protein" evidence="7">
    <location>
        <begin position="181"/>
        <end position="272"/>
    </location>
</feature>
<evidence type="ECO:0000256" key="2">
    <source>
        <dbReference type="ARBA" id="ARBA00009788"/>
    </source>
</evidence>
<evidence type="ECO:0000259" key="7">
    <source>
        <dbReference type="Pfam" id="PF04719"/>
    </source>
</evidence>
<dbReference type="InterPro" id="IPR006809">
    <property type="entry name" value="TAFII28_dom"/>
</dbReference>
<feature type="compositionally biased region" description="Low complexity" evidence="6">
    <location>
        <begin position="44"/>
        <end position="55"/>
    </location>
</feature>
<dbReference type="GO" id="GO:0005669">
    <property type="term" value="C:transcription factor TFIID complex"/>
    <property type="evidence" value="ECO:0007669"/>
    <property type="project" value="InterPro"/>
</dbReference>
<dbReference type="EMBL" id="KZ819326">
    <property type="protein sequence ID" value="PWN21180.1"/>
    <property type="molecule type" value="Genomic_DNA"/>
</dbReference>
<dbReference type="AlphaFoldDB" id="A0A316U7G6"/>
<evidence type="ECO:0000256" key="4">
    <source>
        <dbReference type="ARBA" id="ARBA00023163"/>
    </source>
</evidence>
<dbReference type="RefSeq" id="XP_025348340.1">
    <property type="nucleotide sequence ID" value="XM_025494930.1"/>
</dbReference>
<dbReference type="CDD" id="cd08048">
    <property type="entry name" value="HFD_TAF11"/>
    <property type="match status" value="1"/>
</dbReference>
<dbReference type="SUPFAM" id="SSF47113">
    <property type="entry name" value="Histone-fold"/>
    <property type="match status" value="1"/>
</dbReference>
<evidence type="ECO:0000313" key="9">
    <source>
        <dbReference type="Proteomes" id="UP000245942"/>
    </source>
</evidence>
<evidence type="ECO:0000256" key="5">
    <source>
        <dbReference type="ARBA" id="ARBA00023242"/>
    </source>
</evidence>
<dbReference type="Pfam" id="PF04719">
    <property type="entry name" value="TAFII28"/>
    <property type="match status" value="1"/>
</dbReference>
<dbReference type="Gene3D" id="1.10.20.10">
    <property type="entry name" value="Histone, subunit A"/>
    <property type="match status" value="1"/>
</dbReference>
<dbReference type="InterPro" id="IPR045127">
    <property type="entry name" value="TAF11-like"/>
</dbReference>
<gene>
    <name evidence="8" type="ORF">BCV69DRAFT_312432</name>
</gene>
<comment type="similarity">
    <text evidence="2">Belongs to the TAF11 family.</text>
</comment>
<keyword evidence="3" id="KW-0805">Transcription regulation</keyword>
<dbReference type="PANTHER" id="PTHR13218">
    <property type="entry name" value="TRANSCRIPTION INITIATION FACTOR TFIID SUBUNIT 11-RELATED"/>
    <property type="match status" value="1"/>
</dbReference>
<dbReference type="GO" id="GO:0016251">
    <property type="term" value="F:RNA polymerase II general transcription initiation factor activity"/>
    <property type="evidence" value="ECO:0007669"/>
    <property type="project" value="TreeGrafter"/>
</dbReference>
<keyword evidence="4" id="KW-0804">Transcription</keyword>
<keyword evidence="5" id="KW-0539">Nucleus</keyword>